<keyword evidence="2" id="KW-0812">Transmembrane</keyword>
<keyword evidence="2" id="KW-0472">Membrane</keyword>
<dbReference type="Gene3D" id="3.90.420.10">
    <property type="entry name" value="Oxidoreductase, molybdopterin-binding domain"/>
    <property type="match status" value="1"/>
</dbReference>
<sequence>MPHVTTRTQDTGDRIRRRGRLLPGACVGAVTVAACAAAGELAAALLGTPSPVVAVGDAVVDNTPRALTEWAIALFGTADKVVLLSGIVVTLLGAGVVLGVVALRRPSLGYAGLAVFGAAGVTAVFVGRGGDVRTVIPVLAAVAVGALCLAVLLRAARRTRPAGRDPGDGGAPAGPVEHRPGRRAFVLTSLGIAAGAGAAGALSRLVPGWLGGAGGPESVVLPAAARPLPPLPAATELGVPGLTPFVTPDRDFYRIDTALTVPRPDASRWRLRVHGMVDRPFEITMDELLDLPLVEADITLTCVSNQVGGDLAGNARWLGYPLADLLRRAGVHAGADQILATSHDGWTCGTPTEVVMDGRDALLAVGMNGTPLPHEHGFPVRTVVPGLYGFVSATKWVTDLKLTRFSDERAYWAQRGWAVRAPIRTMSRIDVPAPLARVPSGEVVLAGVAWAQHRGVDAVEVRIDGGPWADAELAGVPGIDTWVQWVAEVSVGPGRHDVEVRATDATGTVQTSERAEPIPSGATGWHRIAFTAT</sequence>
<organism evidence="4 5">
    <name type="scientific">Nocardiopsis changdeensis</name>
    <dbReference type="NCBI Taxonomy" id="2831969"/>
    <lineage>
        <taxon>Bacteria</taxon>
        <taxon>Bacillati</taxon>
        <taxon>Actinomycetota</taxon>
        <taxon>Actinomycetes</taxon>
        <taxon>Streptosporangiales</taxon>
        <taxon>Nocardiopsidaceae</taxon>
        <taxon>Nocardiopsis</taxon>
    </lineage>
</organism>
<dbReference type="PROSITE" id="PS51257">
    <property type="entry name" value="PROKAR_LIPOPROTEIN"/>
    <property type="match status" value="1"/>
</dbReference>
<evidence type="ECO:0000313" key="5">
    <source>
        <dbReference type="Proteomes" id="UP000676079"/>
    </source>
</evidence>
<dbReference type="RefSeq" id="WP_220565448.1">
    <property type="nucleotide sequence ID" value="NZ_CP074133.1"/>
</dbReference>
<dbReference type="SUPFAM" id="SSF56524">
    <property type="entry name" value="Oxidoreductase molybdopterin-binding domain"/>
    <property type="match status" value="1"/>
</dbReference>
<dbReference type="PANTHER" id="PTHR19372:SF7">
    <property type="entry name" value="SULFITE OXIDASE, MITOCHONDRIAL"/>
    <property type="match status" value="1"/>
</dbReference>
<feature type="domain" description="Oxidoreductase molybdopterin-binding" evidence="3">
    <location>
        <begin position="260"/>
        <end position="409"/>
    </location>
</feature>
<dbReference type="Gene3D" id="2.60.40.650">
    <property type="match status" value="1"/>
</dbReference>
<feature type="transmembrane region" description="Helical" evidence="2">
    <location>
        <begin position="110"/>
        <end position="129"/>
    </location>
</feature>
<evidence type="ECO:0000313" key="4">
    <source>
        <dbReference type="EMBL" id="QUX25674.1"/>
    </source>
</evidence>
<dbReference type="PANTHER" id="PTHR19372">
    <property type="entry name" value="SULFITE REDUCTASE"/>
    <property type="match status" value="1"/>
</dbReference>
<evidence type="ECO:0000259" key="3">
    <source>
        <dbReference type="Pfam" id="PF00174"/>
    </source>
</evidence>
<evidence type="ECO:0000256" key="1">
    <source>
        <dbReference type="SAM" id="MobiDB-lite"/>
    </source>
</evidence>
<evidence type="ECO:0000256" key="2">
    <source>
        <dbReference type="SAM" id="Phobius"/>
    </source>
</evidence>
<dbReference type="InterPro" id="IPR000572">
    <property type="entry name" value="OxRdtase_Mopterin-bd_dom"/>
</dbReference>
<name>A0ABX8BUB1_9ACTN</name>
<dbReference type="Pfam" id="PF00174">
    <property type="entry name" value="Oxidored_molyb"/>
    <property type="match status" value="1"/>
</dbReference>
<keyword evidence="5" id="KW-1185">Reference proteome</keyword>
<reference evidence="4 5" key="1">
    <citation type="submission" date="2021-05" db="EMBL/GenBank/DDBJ databases">
        <title>Direct Submission.</title>
        <authorList>
            <person name="Li K."/>
            <person name="Gao J."/>
        </authorList>
    </citation>
    <scope>NUCLEOTIDE SEQUENCE [LARGE SCALE GENOMIC DNA]</scope>
    <source>
        <strain evidence="4 5">Mg02</strain>
    </source>
</reference>
<gene>
    <name evidence="4" type="ORF">KGD84_01020</name>
</gene>
<accession>A0ABX8BUB1</accession>
<dbReference type="Proteomes" id="UP000676079">
    <property type="component" value="Chromosome"/>
</dbReference>
<feature type="region of interest" description="Disordered" evidence="1">
    <location>
        <begin position="160"/>
        <end position="179"/>
    </location>
</feature>
<proteinExistence type="predicted"/>
<dbReference type="InterPro" id="IPR014756">
    <property type="entry name" value="Ig_E-set"/>
</dbReference>
<feature type="transmembrane region" description="Helical" evidence="2">
    <location>
        <begin position="21"/>
        <end position="46"/>
    </location>
</feature>
<feature type="transmembrane region" description="Helical" evidence="2">
    <location>
        <begin position="135"/>
        <end position="156"/>
    </location>
</feature>
<keyword evidence="2" id="KW-1133">Transmembrane helix</keyword>
<feature type="transmembrane region" description="Helical" evidence="2">
    <location>
        <begin position="81"/>
        <end position="103"/>
    </location>
</feature>
<protein>
    <submittedName>
        <fullName evidence="4">Molybdopterin-dependent oxidoreductase</fullName>
    </submittedName>
</protein>
<dbReference type="InterPro" id="IPR036374">
    <property type="entry name" value="OxRdtase_Mopterin-bd_sf"/>
</dbReference>
<dbReference type="SUPFAM" id="SSF81296">
    <property type="entry name" value="E set domains"/>
    <property type="match status" value="1"/>
</dbReference>
<dbReference type="EMBL" id="CP074133">
    <property type="protein sequence ID" value="QUX25674.1"/>
    <property type="molecule type" value="Genomic_DNA"/>
</dbReference>